<reference evidence="1" key="2">
    <citation type="submission" date="2020-09" db="EMBL/GenBank/DDBJ databases">
        <authorList>
            <person name="Sun Q."/>
            <person name="Sedlacek I."/>
        </authorList>
    </citation>
    <scope>NUCLEOTIDE SEQUENCE</scope>
    <source>
        <strain evidence="1">CCM 7905</strain>
    </source>
</reference>
<proteinExistence type="predicted"/>
<dbReference type="SUPFAM" id="SSF53756">
    <property type="entry name" value="UDP-Glycosyltransferase/glycogen phosphorylase"/>
    <property type="match status" value="1"/>
</dbReference>
<evidence type="ECO:0000313" key="2">
    <source>
        <dbReference type="Proteomes" id="UP000654257"/>
    </source>
</evidence>
<dbReference type="RefSeq" id="WP_188547973.1">
    <property type="nucleotide sequence ID" value="NZ_BMCU01000009.1"/>
</dbReference>
<evidence type="ECO:0000313" key="1">
    <source>
        <dbReference type="EMBL" id="GGG29213.1"/>
    </source>
</evidence>
<protein>
    <submittedName>
        <fullName evidence="1">GDP-mannose:glycolipid 4-beta-D-mannosyltransferase</fullName>
    </submittedName>
</protein>
<dbReference type="Gene3D" id="3.40.50.2000">
    <property type="entry name" value="Glycogen Phosphorylase B"/>
    <property type="match status" value="2"/>
</dbReference>
<sequence length="352" mass="38935">MKVNGRASADASQPVRVLLSLDPPDGTTRYVDQIVTHIPGNVQIIYFSWAAALFGHYDVFHVHWPEFLVRADTPVKTRGKRALANALIARLRRRRTAVVRTLHNPSPHEGVAPGEANFIEALDRLTSVYVRLNTSTEPPDDRPCETILHGDYIERFAPLIERRSHARQGVLLSAGLIRPYKGILELIGALAGVRHDLTLRIVGKPVDAAFQGAVEAAAQHNSHVFMHFGFIPDRQLVEEILEAECVVLPYRTIHNSGMLFVALSLGRPVLVPRADTTEALQREVGAQWIQFFDGDIDSGAIDRAVDSFRASKRSDLPHFEGRDWPTVGRRHAEVYALALGAGSHQDAKASAL</sequence>
<reference evidence="1" key="1">
    <citation type="journal article" date="2014" name="Int. J. Syst. Evol. Microbiol.">
        <title>Complete genome sequence of Corynebacterium casei LMG S-19264T (=DSM 44701T), isolated from a smear-ripened cheese.</title>
        <authorList>
            <consortium name="US DOE Joint Genome Institute (JGI-PGF)"/>
            <person name="Walter F."/>
            <person name="Albersmeier A."/>
            <person name="Kalinowski J."/>
            <person name="Ruckert C."/>
        </authorList>
    </citation>
    <scope>NUCLEOTIDE SEQUENCE</scope>
    <source>
        <strain evidence="1">CCM 7905</strain>
    </source>
</reference>
<dbReference type="EMBL" id="BMCU01000009">
    <property type="protein sequence ID" value="GGG29213.1"/>
    <property type="molecule type" value="Genomic_DNA"/>
</dbReference>
<dbReference type="Proteomes" id="UP000654257">
    <property type="component" value="Unassembled WGS sequence"/>
</dbReference>
<accession>A0A917G8X2</accession>
<name>A0A917G8X2_9NOCA</name>
<dbReference type="AlphaFoldDB" id="A0A917G8X2"/>
<organism evidence="1 2">
    <name type="scientific">Rhodococcoides trifolii</name>
    <dbReference type="NCBI Taxonomy" id="908250"/>
    <lineage>
        <taxon>Bacteria</taxon>
        <taxon>Bacillati</taxon>
        <taxon>Actinomycetota</taxon>
        <taxon>Actinomycetes</taxon>
        <taxon>Mycobacteriales</taxon>
        <taxon>Nocardiaceae</taxon>
        <taxon>Rhodococcoides</taxon>
    </lineage>
</organism>
<gene>
    <name evidence="1" type="primary">gumI</name>
    <name evidence="1" type="ORF">GCM10007304_48860</name>
</gene>
<keyword evidence="2" id="KW-1185">Reference proteome</keyword>
<comment type="caution">
    <text evidence="1">The sequence shown here is derived from an EMBL/GenBank/DDBJ whole genome shotgun (WGS) entry which is preliminary data.</text>
</comment>